<evidence type="ECO:0000256" key="5">
    <source>
        <dbReference type="HAMAP-Rule" id="MF_00235"/>
    </source>
</evidence>
<dbReference type="Proteomes" id="UP000034508">
    <property type="component" value="Unassembled WGS sequence"/>
</dbReference>
<dbReference type="Pfam" id="PF00406">
    <property type="entry name" value="ADK"/>
    <property type="match status" value="1"/>
</dbReference>
<feature type="binding site" evidence="5">
    <location>
        <begin position="91"/>
        <end position="94"/>
    </location>
    <ligand>
        <name>AMP</name>
        <dbReference type="ChEBI" id="CHEBI:456215"/>
    </ligand>
</feature>
<feature type="binding site" evidence="5">
    <location>
        <position position="138"/>
    </location>
    <ligand>
        <name>Zn(2+)</name>
        <dbReference type="ChEBI" id="CHEBI:29105"/>
        <note>structural</note>
    </ligand>
</feature>
<feature type="binding site" evidence="5">
    <location>
        <position position="35"/>
    </location>
    <ligand>
        <name>AMP</name>
        <dbReference type="ChEBI" id="CHEBI:456215"/>
    </ligand>
</feature>
<dbReference type="GO" id="GO:0005524">
    <property type="term" value="F:ATP binding"/>
    <property type="evidence" value="ECO:0007669"/>
    <property type="project" value="UniProtKB-UniRule"/>
</dbReference>
<evidence type="ECO:0000256" key="7">
    <source>
        <dbReference type="RuleBase" id="RU003331"/>
    </source>
</evidence>
<dbReference type="NCBIfam" id="NF001381">
    <property type="entry name" value="PRK00279.1-3"/>
    <property type="match status" value="1"/>
</dbReference>
<keyword evidence="5" id="KW-0479">Metal-binding</keyword>
<evidence type="ECO:0000313" key="9">
    <source>
        <dbReference type="Proteomes" id="UP000034508"/>
    </source>
</evidence>
<dbReference type="Gene3D" id="3.40.50.300">
    <property type="entry name" value="P-loop containing nucleotide triphosphate hydrolases"/>
    <property type="match status" value="1"/>
</dbReference>
<dbReference type="InterPro" id="IPR006259">
    <property type="entry name" value="Adenyl_kin_sub"/>
</dbReference>
<evidence type="ECO:0000256" key="1">
    <source>
        <dbReference type="ARBA" id="ARBA00022679"/>
    </source>
</evidence>
<keyword evidence="3 5" id="KW-0547">Nucleotide-binding</keyword>
<sequence length="220" mass="24800">MKTTKHLIIFGPPGSGKGTQAKIIKDKFNLYLFGTGDLMRQEAEKGTQIGQKFQAIWDRGQGELVSDDLVDAFVTKKTQDLDLSQGVIFDGYPRTIKQAENLAHILNTAPENIIIINIKVPADLLINRMQTRRVCSNCGKVFFKAEESGIKKCDDCGSALIQRQEDQSETIRKRIEIYEKQTQPVLDYYKNKAVLLDIDGAPKIEKVTAEIEEKLNKILK</sequence>
<keyword evidence="5 7" id="KW-0067">ATP-binding</keyword>
<evidence type="ECO:0000313" key="8">
    <source>
        <dbReference type="EMBL" id="KKQ18227.1"/>
    </source>
</evidence>
<dbReference type="EMBL" id="LBSM01000007">
    <property type="protein sequence ID" value="KKQ18227.1"/>
    <property type="molecule type" value="Genomic_DNA"/>
</dbReference>
<keyword evidence="5" id="KW-0963">Cytoplasm</keyword>
<dbReference type="GO" id="GO:0005737">
    <property type="term" value="C:cytoplasm"/>
    <property type="evidence" value="ECO:0007669"/>
    <property type="project" value="UniProtKB-SubCell"/>
</dbReference>
<comment type="catalytic activity">
    <reaction evidence="5 7">
        <text>AMP + ATP = 2 ADP</text>
        <dbReference type="Rhea" id="RHEA:12973"/>
        <dbReference type="ChEBI" id="CHEBI:30616"/>
        <dbReference type="ChEBI" id="CHEBI:456215"/>
        <dbReference type="ChEBI" id="CHEBI:456216"/>
        <dbReference type="EC" id="2.7.4.3"/>
    </reaction>
</comment>
<evidence type="ECO:0000256" key="2">
    <source>
        <dbReference type="ARBA" id="ARBA00022727"/>
    </source>
</evidence>
<dbReference type="GO" id="GO:0044209">
    <property type="term" value="P:AMP salvage"/>
    <property type="evidence" value="ECO:0007669"/>
    <property type="project" value="UniProtKB-UniRule"/>
</dbReference>
<feature type="binding site" evidence="5">
    <location>
        <position position="132"/>
    </location>
    <ligand>
        <name>ATP</name>
        <dbReference type="ChEBI" id="CHEBI:30616"/>
    </ligand>
</feature>
<dbReference type="CDD" id="cd01428">
    <property type="entry name" value="ADK"/>
    <property type="match status" value="1"/>
</dbReference>
<evidence type="ECO:0000256" key="6">
    <source>
        <dbReference type="RuleBase" id="RU003330"/>
    </source>
</evidence>
<organism evidence="8 9">
    <name type="scientific">Berkelbacteria bacterium GW2011_GWA1_36_9</name>
    <dbReference type="NCBI Taxonomy" id="1618331"/>
    <lineage>
        <taxon>Bacteria</taxon>
        <taxon>Candidatus Berkelbacteria</taxon>
    </lineage>
</organism>
<feature type="binding site" evidence="5">
    <location>
        <position position="135"/>
    </location>
    <ligand>
        <name>Zn(2+)</name>
        <dbReference type="ChEBI" id="CHEBI:29105"/>
        <note>structural</note>
    </ligand>
</feature>
<dbReference type="PANTHER" id="PTHR23359">
    <property type="entry name" value="NUCLEOTIDE KINASE"/>
    <property type="match status" value="1"/>
</dbReference>
<keyword evidence="1 5" id="KW-0808">Transferase</keyword>
<dbReference type="UniPathway" id="UPA00588">
    <property type="reaction ID" value="UER00649"/>
</dbReference>
<comment type="pathway">
    <text evidence="5">Purine metabolism; AMP biosynthesis via salvage pathway; AMP from ADP: step 1/1.</text>
</comment>
<comment type="caution">
    <text evidence="5">Lacks conserved residue(s) required for the propagation of feature annotation.</text>
</comment>
<feature type="binding site" evidence="5">
    <location>
        <position position="202"/>
    </location>
    <ligand>
        <name>ATP</name>
        <dbReference type="ChEBI" id="CHEBI:30616"/>
    </ligand>
</feature>
<comment type="subcellular location">
    <subcellularLocation>
        <location evidence="5 7">Cytoplasm</location>
    </subcellularLocation>
</comment>
<dbReference type="PATRIC" id="fig|1618331.3.peg.510"/>
<comment type="subunit">
    <text evidence="5 7">Monomer.</text>
</comment>
<feature type="binding site" evidence="5">
    <location>
        <position position="163"/>
    </location>
    <ligand>
        <name>AMP</name>
        <dbReference type="ChEBI" id="CHEBI:456215"/>
    </ligand>
</feature>
<proteinExistence type="inferred from homology"/>
<comment type="similarity">
    <text evidence="5 6">Belongs to the adenylate kinase family.</text>
</comment>
<feature type="binding site" evidence="5">
    <location>
        <position position="40"/>
    </location>
    <ligand>
        <name>AMP</name>
        <dbReference type="ChEBI" id="CHEBI:456215"/>
    </ligand>
</feature>
<comment type="function">
    <text evidence="5">Catalyzes the reversible transfer of the terminal phosphate group between ATP and AMP. Plays an important role in cellular energy homeostasis and in adenine nucleotide metabolism.</text>
</comment>
<feature type="binding site" evidence="5">
    <location>
        <position position="174"/>
    </location>
    <ligand>
        <name>AMP</name>
        <dbReference type="ChEBI" id="CHEBI:456215"/>
    </ligand>
</feature>
<dbReference type="GO" id="GO:0008270">
    <property type="term" value="F:zinc ion binding"/>
    <property type="evidence" value="ECO:0007669"/>
    <property type="project" value="UniProtKB-UniRule"/>
</dbReference>
<name>A0A0G0FKI0_9BACT</name>
<evidence type="ECO:0000256" key="4">
    <source>
        <dbReference type="ARBA" id="ARBA00022777"/>
    </source>
</evidence>
<dbReference type="InterPro" id="IPR027417">
    <property type="entry name" value="P-loop_NTPase"/>
</dbReference>
<feature type="binding site" evidence="5">
    <location>
        <begin position="14"/>
        <end position="19"/>
    </location>
    <ligand>
        <name>ATP</name>
        <dbReference type="ChEBI" id="CHEBI:30616"/>
    </ligand>
</feature>
<dbReference type="EC" id="2.7.4.3" evidence="5 7"/>
<protein>
    <recommendedName>
        <fullName evidence="5 7">Adenylate kinase</fullName>
        <shortName evidence="5">AK</shortName>
        <ecNumber evidence="5 7">2.7.4.3</ecNumber>
    </recommendedName>
    <alternativeName>
        <fullName evidence="5">ATP-AMP transphosphorylase</fullName>
    </alternativeName>
    <alternativeName>
        <fullName evidence="5">ATP:AMP phosphotransferase</fullName>
    </alternativeName>
    <alternativeName>
        <fullName evidence="5">Adenylate monophosphate kinase</fullName>
    </alternativeName>
</protein>
<gene>
    <name evidence="5" type="primary">adk</name>
    <name evidence="8" type="ORF">US31_C0007G0033</name>
</gene>
<comment type="domain">
    <text evidence="5">Consists of three domains, a large central CORE domain and two small peripheral domains, NMPbind and LID, which undergo movements during catalysis. The LID domain closes over the site of phosphoryl transfer upon ATP binding. Assembling and dissambling the active center during each catalytic cycle provides an effective means to prevent ATP hydrolysis. Some bacteria have evolved a zinc-coordinating structure that stabilizes the LID domain.</text>
</comment>
<keyword evidence="2 5" id="KW-0545">Nucleotide biosynthesis</keyword>
<dbReference type="PROSITE" id="PS00113">
    <property type="entry name" value="ADENYLATE_KINASE"/>
    <property type="match status" value="1"/>
</dbReference>
<accession>A0A0G0FKI0</accession>
<dbReference type="AlphaFoldDB" id="A0A0G0FKI0"/>
<feature type="binding site" evidence="5">
    <location>
        <begin position="63"/>
        <end position="65"/>
    </location>
    <ligand>
        <name>AMP</name>
        <dbReference type="ChEBI" id="CHEBI:456215"/>
    </ligand>
</feature>
<dbReference type="InterPro" id="IPR033690">
    <property type="entry name" value="Adenylat_kinase_CS"/>
</dbReference>
<dbReference type="NCBIfam" id="TIGR01351">
    <property type="entry name" value="adk"/>
    <property type="match status" value="1"/>
</dbReference>
<feature type="binding site" evidence="5">
    <location>
        <position position="98"/>
    </location>
    <ligand>
        <name>AMP</name>
        <dbReference type="ChEBI" id="CHEBI:456215"/>
    </ligand>
</feature>
<dbReference type="GO" id="GO:0004017">
    <property type="term" value="F:AMP kinase activity"/>
    <property type="evidence" value="ECO:0007669"/>
    <property type="project" value="UniProtKB-UniRule"/>
</dbReference>
<feature type="binding site" evidence="5">
    <location>
        <begin position="141"/>
        <end position="142"/>
    </location>
    <ligand>
        <name>ATP</name>
        <dbReference type="ChEBI" id="CHEBI:30616"/>
    </ligand>
</feature>
<keyword evidence="4 5" id="KW-0418">Kinase</keyword>
<keyword evidence="5" id="KW-0862">Zinc</keyword>
<feature type="binding site" evidence="5">
    <location>
        <position position="156"/>
    </location>
    <ligand>
        <name>Zn(2+)</name>
        <dbReference type="ChEBI" id="CHEBI:29105"/>
        <note>structural</note>
    </ligand>
</feature>
<feature type="binding site" evidence="5">
    <location>
        <position position="153"/>
    </location>
    <ligand>
        <name>Zn(2+)</name>
        <dbReference type="ChEBI" id="CHEBI:29105"/>
        <note>structural</note>
    </ligand>
</feature>
<dbReference type="SUPFAM" id="SSF52540">
    <property type="entry name" value="P-loop containing nucleoside triphosphate hydrolases"/>
    <property type="match status" value="1"/>
</dbReference>
<dbReference type="InterPro" id="IPR000850">
    <property type="entry name" value="Adenylat/UMP-CMP_kin"/>
</dbReference>
<comment type="caution">
    <text evidence="8">The sequence shown here is derived from an EMBL/GenBank/DDBJ whole genome shotgun (WGS) entry which is preliminary data.</text>
</comment>
<dbReference type="HAMAP" id="MF_00235">
    <property type="entry name" value="Adenylate_kinase_Adk"/>
    <property type="match status" value="1"/>
</dbReference>
<reference evidence="8 9" key="1">
    <citation type="journal article" date="2015" name="Nature">
        <title>rRNA introns, odd ribosomes, and small enigmatic genomes across a large radiation of phyla.</title>
        <authorList>
            <person name="Brown C.T."/>
            <person name="Hug L.A."/>
            <person name="Thomas B.C."/>
            <person name="Sharon I."/>
            <person name="Castelle C.J."/>
            <person name="Singh A."/>
            <person name="Wilkins M.J."/>
            <person name="Williams K.H."/>
            <person name="Banfield J.F."/>
        </authorList>
    </citation>
    <scope>NUCLEOTIDE SEQUENCE [LARGE SCALE GENOMIC DNA]</scope>
</reference>
<dbReference type="PRINTS" id="PR00094">
    <property type="entry name" value="ADENYLTKNASE"/>
</dbReference>
<evidence type="ECO:0000256" key="3">
    <source>
        <dbReference type="ARBA" id="ARBA00022741"/>
    </source>
</evidence>